<sequence length="220" mass="24195">MKKDSYGRYLKSPVFKETLKKAICPEEHKFNEVQLEQNARNRRPSLSPIIIRQQEQEQRAKMAANAPVDITQVMSKLSKQGKEMAPRHSKFTTPVPHLAVYSGIPDPPSVTTSPSFPFLAHTPVCPSPISVALDSTSASERRLETSEGEGNMEARAPDGGNLSKSRMALSLRRLLKRGCSPSAMFASLSPKCHTAATANSRIQPIMPDEPSHAPPRRIGK</sequence>
<name>A0ABV0RHH8_9TELE</name>
<gene>
    <name evidence="3" type="ORF">XENOCAPTIV_007930</name>
</gene>
<evidence type="ECO:0000313" key="4">
    <source>
        <dbReference type="Proteomes" id="UP001434883"/>
    </source>
</evidence>
<dbReference type="PANTHER" id="PTHR45746:SF1">
    <property type="entry name" value="REGULATOR OF G-PROTEIN SIGNALING 9"/>
    <property type="match status" value="1"/>
</dbReference>
<evidence type="ECO:0000256" key="2">
    <source>
        <dbReference type="SAM" id="MobiDB-lite"/>
    </source>
</evidence>
<dbReference type="EMBL" id="JAHRIN010043927">
    <property type="protein sequence ID" value="MEQ2207147.1"/>
    <property type="molecule type" value="Genomic_DNA"/>
</dbReference>
<keyword evidence="4" id="KW-1185">Reference proteome</keyword>
<protein>
    <submittedName>
        <fullName evidence="3">Uncharacterized protein</fullName>
    </submittedName>
</protein>
<feature type="region of interest" description="Disordered" evidence="2">
    <location>
        <begin position="196"/>
        <end position="220"/>
    </location>
</feature>
<proteinExistence type="predicted"/>
<reference evidence="3 4" key="1">
    <citation type="submission" date="2021-06" db="EMBL/GenBank/DDBJ databases">
        <authorList>
            <person name="Palmer J.M."/>
        </authorList>
    </citation>
    <scope>NUCLEOTIDE SEQUENCE [LARGE SCALE GENOMIC DNA]</scope>
    <source>
        <strain evidence="3 4">XC_2019</strain>
        <tissue evidence="3">Muscle</tissue>
    </source>
</reference>
<dbReference type="Proteomes" id="UP001434883">
    <property type="component" value="Unassembled WGS sequence"/>
</dbReference>
<evidence type="ECO:0000313" key="3">
    <source>
        <dbReference type="EMBL" id="MEQ2207147.1"/>
    </source>
</evidence>
<comment type="caution">
    <text evidence="3">The sequence shown here is derived from an EMBL/GenBank/DDBJ whole genome shotgun (WGS) entry which is preliminary data.</text>
</comment>
<dbReference type="InterPro" id="IPR047016">
    <property type="entry name" value="RGS6/7/9/11"/>
</dbReference>
<keyword evidence="1" id="KW-0734">Signal transduction inhibitor</keyword>
<accession>A0ABV0RHH8</accession>
<organism evidence="3 4">
    <name type="scientific">Xenoophorus captivus</name>
    <dbReference type="NCBI Taxonomy" id="1517983"/>
    <lineage>
        <taxon>Eukaryota</taxon>
        <taxon>Metazoa</taxon>
        <taxon>Chordata</taxon>
        <taxon>Craniata</taxon>
        <taxon>Vertebrata</taxon>
        <taxon>Euteleostomi</taxon>
        <taxon>Actinopterygii</taxon>
        <taxon>Neopterygii</taxon>
        <taxon>Teleostei</taxon>
        <taxon>Neoteleostei</taxon>
        <taxon>Acanthomorphata</taxon>
        <taxon>Ovalentaria</taxon>
        <taxon>Atherinomorphae</taxon>
        <taxon>Cyprinodontiformes</taxon>
        <taxon>Goodeidae</taxon>
        <taxon>Xenoophorus</taxon>
    </lineage>
</organism>
<evidence type="ECO:0000256" key="1">
    <source>
        <dbReference type="ARBA" id="ARBA00022700"/>
    </source>
</evidence>
<feature type="region of interest" description="Disordered" evidence="2">
    <location>
        <begin position="135"/>
        <end position="163"/>
    </location>
</feature>
<dbReference type="PANTHER" id="PTHR45746">
    <property type="entry name" value="LP21163P"/>
    <property type="match status" value="1"/>
</dbReference>